<dbReference type="AlphaFoldDB" id="A0AAJ0CKL1"/>
<dbReference type="Proteomes" id="UP001251528">
    <property type="component" value="Unassembled WGS sequence"/>
</dbReference>
<feature type="region of interest" description="Disordered" evidence="1">
    <location>
        <begin position="74"/>
        <end position="169"/>
    </location>
</feature>
<evidence type="ECO:0000313" key="2">
    <source>
        <dbReference type="EMBL" id="KAK2594714.1"/>
    </source>
</evidence>
<evidence type="ECO:0000256" key="1">
    <source>
        <dbReference type="SAM" id="MobiDB-lite"/>
    </source>
</evidence>
<dbReference type="EMBL" id="JASWJB010000158">
    <property type="protein sequence ID" value="KAK2594714.1"/>
    <property type="molecule type" value="Genomic_DNA"/>
</dbReference>
<reference evidence="2" key="1">
    <citation type="submission" date="2023-06" db="EMBL/GenBank/DDBJ databases">
        <title>Conoideocrella luteorostrata (Hypocreales: Clavicipitaceae), a potential biocontrol fungus for elongate hemlock scale in United States Christmas tree production areas.</title>
        <authorList>
            <person name="Barrett H."/>
            <person name="Lovett B."/>
            <person name="Macias A.M."/>
            <person name="Stajich J.E."/>
            <person name="Kasson M.T."/>
        </authorList>
    </citation>
    <scope>NUCLEOTIDE SEQUENCE</scope>
    <source>
        <strain evidence="2">ARSEF 14590</strain>
    </source>
</reference>
<name>A0AAJ0CKL1_9HYPO</name>
<keyword evidence="3" id="KW-1185">Reference proteome</keyword>
<protein>
    <submittedName>
        <fullName evidence="2">Uncharacterized protein</fullName>
    </submittedName>
</protein>
<accession>A0AAJ0CKL1</accession>
<proteinExistence type="predicted"/>
<sequence length="192" mass="20542">MASRASDTRAIAVKAKRAQRSVLNANPALIPMAKRMATAFGNDDEEASIHGLASAFTYRSCQEALRFQLKLDHDPVHGKVGTGNGTNATEGRSKSNATEGRSKSNATEDRGKSNATEDRGKSNATENRNKSNATEDGKKSHVTEGISKISATKGRIMTGATKGRSNSAVDDKRARLMALLEQVVDVLLEKQV</sequence>
<gene>
    <name evidence="2" type="ORF">QQS21_007564</name>
</gene>
<organism evidence="2 3">
    <name type="scientific">Conoideocrella luteorostrata</name>
    <dbReference type="NCBI Taxonomy" id="1105319"/>
    <lineage>
        <taxon>Eukaryota</taxon>
        <taxon>Fungi</taxon>
        <taxon>Dikarya</taxon>
        <taxon>Ascomycota</taxon>
        <taxon>Pezizomycotina</taxon>
        <taxon>Sordariomycetes</taxon>
        <taxon>Hypocreomycetidae</taxon>
        <taxon>Hypocreales</taxon>
        <taxon>Clavicipitaceae</taxon>
        <taxon>Conoideocrella</taxon>
    </lineage>
</organism>
<evidence type="ECO:0000313" key="3">
    <source>
        <dbReference type="Proteomes" id="UP001251528"/>
    </source>
</evidence>
<feature type="compositionally biased region" description="Basic and acidic residues" evidence="1">
    <location>
        <begin position="100"/>
        <end position="142"/>
    </location>
</feature>
<feature type="compositionally biased region" description="Polar residues" evidence="1">
    <location>
        <begin position="85"/>
        <end position="99"/>
    </location>
</feature>
<comment type="caution">
    <text evidence="2">The sequence shown here is derived from an EMBL/GenBank/DDBJ whole genome shotgun (WGS) entry which is preliminary data.</text>
</comment>